<dbReference type="EMBL" id="ACIL03000003">
    <property type="protein sequence ID" value="ESL04572.1"/>
    <property type="molecule type" value="Genomic_DNA"/>
</dbReference>
<dbReference type="STRING" id="592026.GCWU0000282_000286"/>
<evidence type="ECO:0000313" key="4">
    <source>
        <dbReference type="Proteomes" id="UP000018227"/>
    </source>
</evidence>
<dbReference type="CDD" id="cd20736">
    <property type="entry name" value="PoNe_Nuclease"/>
    <property type="match status" value="1"/>
</dbReference>
<proteinExistence type="inferred from homology"/>
<dbReference type="InterPro" id="IPR003509">
    <property type="entry name" value="UPF0102_YraN-like"/>
</dbReference>
<dbReference type="PANTHER" id="PTHR34039:SF1">
    <property type="entry name" value="UPF0102 PROTEIN YRAN"/>
    <property type="match status" value="1"/>
</dbReference>
<name>V2Y915_9FIRM</name>
<comment type="caution">
    <text evidence="3">The sequence shown here is derived from an EMBL/GenBank/DDBJ whole genome shotgun (WGS) entry which is preliminary data.</text>
</comment>
<dbReference type="InterPro" id="IPR011856">
    <property type="entry name" value="tRNA_endonuc-like_dom_sf"/>
</dbReference>
<dbReference type="PANTHER" id="PTHR34039">
    <property type="entry name" value="UPF0102 PROTEIN YRAN"/>
    <property type="match status" value="1"/>
</dbReference>
<dbReference type="InterPro" id="IPR011335">
    <property type="entry name" value="Restrct_endonuc-II-like"/>
</dbReference>
<dbReference type="HOGENOM" id="CLU_115353_3_1_9"/>
<dbReference type="AlphaFoldDB" id="V2Y915"/>
<sequence>MGKEKEEKAAAYLISKGYKILEKNYLRKTGEIDIIAKSADGYLTAVEVKYRSSDRFGSPFSAVTYIKQRKICKTLLFYMSEHNISPDIKSRFDVIGIYGDGRLEHLVNAFEVC</sequence>
<dbReference type="eggNOG" id="COG0792">
    <property type="taxonomic scope" value="Bacteria"/>
</dbReference>
<dbReference type="NCBIfam" id="NF009150">
    <property type="entry name" value="PRK12497.1-3"/>
    <property type="match status" value="1"/>
</dbReference>
<dbReference type="NCBIfam" id="TIGR00252">
    <property type="entry name" value="YraN family protein"/>
    <property type="match status" value="1"/>
</dbReference>
<evidence type="ECO:0000313" key="3">
    <source>
        <dbReference type="EMBL" id="ESL04572.1"/>
    </source>
</evidence>
<keyword evidence="4" id="KW-1185">Reference proteome</keyword>
<evidence type="ECO:0000256" key="2">
    <source>
        <dbReference type="HAMAP-Rule" id="MF_00048"/>
    </source>
</evidence>
<evidence type="ECO:0000256" key="1">
    <source>
        <dbReference type="ARBA" id="ARBA00006738"/>
    </source>
</evidence>
<gene>
    <name evidence="3" type="ORF">GCWU0000282_000286</name>
</gene>
<dbReference type="HAMAP" id="MF_00048">
    <property type="entry name" value="UPF0102"/>
    <property type="match status" value="1"/>
</dbReference>
<organism evidence="3 4">
    <name type="scientific">Catonella morbi ATCC 51271</name>
    <dbReference type="NCBI Taxonomy" id="592026"/>
    <lineage>
        <taxon>Bacteria</taxon>
        <taxon>Bacillati</taxon>
        <taxon>Bacillota</taxon>
        <taxon>Clostridia</taxon>
        <taxon>Lachnospirales</taxon>
        <taxon>Lachnospiraceae</taxon>
        <taxon>Catonella</taxon>
    </lineage>
</organism>
<comment type="similarity">
    <text evidence="1 2">Belongs to the UPF0102 family.</text>
</comment>
<dbReference type="Gene3D" id="3.40.1350.10">
    <property type="match status" value="1"/>
</dbReference>
<reference evidence="3 4" key="1">
    <citation type="submission" date="2013-06" db="EMBL/GenBank/DDBJ databases">
        <authorList>
            <person name="Weinstock G."/>
            <person name="Sodergren E."/>
            <person name="Clifton S."/>
            <person name="Fulton L."/>
            <person name="Fulton B."/>
            <person name="Courtney L."/>
            <person name="Fronick C."/>
            <person name="Harrison M."/>
            <person name="Strong C."/>
            <person name="Farmer C."/>
            <person name="Delahaunty K."/>
            <person name="Markovic C."/>
            <person name="Hall O."/>
            <person name="Minx P."/>
            <person name="Tomlinson C."/>
            <person name="Mitreva M."/>
            <person name="Nelson J."/>
            <person name="Hou S."/>
            <person name="Wollam A."/>
            <person name="Pepin K.H."/>
            <person name="Johnson M."/>
            <person name="Bhonagiri V."/>
            <person name="Nash W.E."/>
            <person name="Warren W."/>
            <person name="Chinwalla A."/>
            <person name="Mardis E.R."/>
            <person name="Wilson R.K."/>
        </authorList>
    </citation>
    <scope>NUCLEOTIDE SEQUENCE [LARGE SCALE GENOMIC DNA]</scope>
    <source>
        <strain evidence="3 4">ATCC 51271</strain>
    </source>
</reference>
<dbReference type="Pfam" id="PF02021">
    <property type="entry name" value="UPF0102"/>
    <property type="match status" value="1"/>
</dbReference>
<accession>V2Y915</accession>
<dbReference type="SUPFAM" id="SSF52980">
    <property type="entry name" value="Restriction endonuclease-like"/>
    <property type="match status" value="1"/>
</dbReference>
<protein>
    <recommendedName>
        <fullName evidence="2">UPF0102 protein GCWU0000282_000286</fullName>
    </recommendedName>
</protein>
<dbReference type="GO" id="GO:0003676">
    <property type="term" value="F:nucleic acid binding"/>
    <property type="evidence" value="ECO:0007669"/>
    <property type="project" value="InterPro"/>
</dbReference>
<dbReference type="Proteomes" id="UP000018227">
    <property type="component" value="Unassembled WGS sequence"/>
</dbReference>